<dbReference type="AlphaFoldDB" id="A0A2W6B051"/>
<feature type="domain" description="Rhodanese" evidence="4">
    <location>
        <begin position="31"/>
        <end position="138"/>
    </location>
</feature>
<dbReference type="PANTHER" id="PTHR43855:SF1">
    <property type="entry name" value="THIOSULFATE SULFURTRANSFERASE"/>
    <property type="match status" value="1"/>
</dbReference>
<dbReference type="EMBL" id="QHBU01000026">
    <property type="protein sequence ID" value="PZR83721.1"/>
    <property type="molecule type" value="Genomic_DNA"/>
</dbReference>
<evidence type="ECO:0000313" key="6">
    <source>
        <dbReference type="Proteomes" id="UP000248724"/>
    </source>
</evidence>
<keyword evidence="1" id="KW-0677">Repeat</keyword>
<dbReference type="InterPro" id="IPR001307">
    <property type="entry name" value="Thiosulphate_STrfase_CS"/>
</dbReference>
<dbReference type="InterPro" id="IPR051126">
    <property type="entry name" value="Thiosulfate_sulfurtransferase"/>
</dbReference>
<dbReference type="PANTHER" id="PTHR43855">
    <property type="entry name" value="THIOSULFATE SULFURTRANSFERASE"/>
    <property type="match status" value="1"/>
</dbReference>
<dbReference type="SUPFAM" id="SSF52821">
    <property type="entry name" value="Rhodanese/Cell cycle control phosphatase"/>
    <property type="match status" value="2"/>
</dbReference>
<evidence type="ECO:0000313" key="5">
    <source>
        <dbReference type="EMBL" id="PZR83721.1"/>
    </source>
</evidence>
<dbReference type="PROSITE" id="PS50206">
    <property type="entry name" value="RHODANESE_3"/>
    <property type="match status" value="2"/>
</dbReference>
<evidence type="ECO:0000256" key="2">
    <source>
        <dbReference type="ARBA" id="ARBA00047549"/>
    </source>
</evidence>
<dbReference type="Pfam" id="PF00581">
    <property type="entry name" value="Rhodanese"/>
    <property type="match status" value="2"/>
</dbReference>
<dbReference type="Gene3D" id="3.40.250.10">
    <property type="entry name" value="Rhodanese-like domain"/>
    <property type="match status" value="2"/>
</dbReference>
<dbReference type="CDD" id="cd01449">
    <property type="entry name" value="TST_Repeat_2"/>
    <property type="match status" value="1"/>
</dbReference>
<comment type="caution">
    <text evidence="5">The sequence shown here is derived from an EMBL/GenBank/DDBJ whole genome shotgun (WGS) entry which is preliminary data.</text>
</comment>
<proteinExistence type="predicted"/>
<dbReference type="SMART" id="SM00450">
    <property type="entry name" value="RHOD"/>
    <property type="match status" value="2"/>
</dbReference>
<dbReference type="PROSITE" id="PS00380">
    <property type="entry name" value="RHODANESE_1"/>
    <property type="match status" value="1"/>
</dbReference>
<dbReference type="GO" id="GO:0004792">
    <property type="term" value="F:thiosulfate-cyanide sulfurtransferase activity"/>
    <property type="evidence" value="ECO:0007669"/>
    <property type="project" value="UniProtKB-EC"/>
</dbReference>
<dbReference type="PROSITE" id="PS00683">
    <property type="entry name" value="RHODANESE_2"/>
    <property type="match status" value="1"/>
</dbReference>
<evidence type="ECO:0000259" key="4">
    <source>
        <dbReference type="PROSITE" id="PS50206"/>
    </source>
</evidence>
<evidence type="ECO:0000256" key="3">
    <source>
        <dbReference type="RuleBase" id="RU000507"/>
    </source>
</evidence>
<dbReference type="InterPro" id="IPR036873">
    <property type="entry name" value="Rhodanese-like_dom_sf"/>
</dbReference>
<name>A0A2W6B051_9BACT</name>
<comment type="catalytic activity">
    <reaction evidence="2">
        <text>thiosulfate + hydrogen cyanide = thiocyanate + sulfite + 2 H(+)</text>
        <dbReference type="Rhea" id="RHEA:16881"/>
        <dbReference type="ChEBI" id="CHEBI:15378"/>
        <dbReference type="ChEBI" id="CHEBI:17359"/>
        <dbReference type="ChEBI" id="CHEBI:18022"/>
        <dbReference type="ChEBI" id="CHEBI:18407"/>
        <dbReference type="ChEBI" id="CHEBI:33542"/>
        <dbReference type="EC" id="2.8.1.1"/>
    </reaction>
</comment>
<feature type="domain" description="Rhodanese" evidence="4">
    <location>
        <begin position="168"/>
        <end position="289"/>
    </location>
</feature>
<dbReference type="Proteomes" id="UP000248724">
    <property type="component" value="Unassembled WGS sequence"/>
</dbReference>
<reference evidence="5 6" key="1">
    <citation type="journal article" date="2017" name="Nature">
        <title>Atmospheric trace gases support primary production in Antarctic desert surface soil.</title>
        <authorList>
            <person name="Ji M."/>
            <person name="Greening C."/>
            <person name="Vanwonterghem I."/>
            <person name="Carere C.R."/>
            <person name="Bay S.K."/>
            <person name="Steen J.A."/>
            <person name="Montgomery K."/>
            <person name="Lines T."/>
            <person name="Beardall J."/>
            <person name="van Dorst J."/>
            <person name="Snape I."/>
            <person name="Stott M.B."/>
            <person name="Hugenholtz P."/>
            <person name="Ferrari B.C."/>
        </authorList>
    </citation>
    <scope>NUCLEOTIDE SEQUENCE [LARGE SCALE GENOMIC DNA]</scope>
    <source>
        <strain evidence="5">RRmetagenome_bin12</strain>
    </source>
</reference>
<dbReference type="InterPro" id="IPR001763">
    <property type="entry name" value="Rhodanese-like_dom"/>
</dbReference>
<dbReference type="CDD" id="cd01448">
    <property type="entry name" value="TST_Repeat_1"/>
    <property type="match status" value="1"/>
</dbReference>
<accession>A0A2W6B051</accession>
<sequence length="290" mass="32716">MAIAPDPAPELQQYASPERLVTTQWLSEHLDDPGIVVVESDEDVLLYDTGHIPGAIKVDWHLDLNDPVTRDYVNGEGFARLCSKNGISRDSTVVFYGDNFNWWAAYALWVFTLFGHPDVRLLNGGRMKWVQEGRPMTTDVPARPQADYPVVERDDMPIRAYRDDVQGHLGKGPLVDVRSPGEFSGELLHMPDYPQEGAMRGGHIPTAKSKPWKNAANDDGTFKSADDLRAIYEKELGLSEDDDVIVYCRIGERSSHTWFVLHHLLGFPAVRNYDGSWTEWGNLVRAPIER</sequence>
<protein>
    <recommendedName>
        <fullName evidence="3">Sulfurtransferase</fullName>
    </recommendedName>
</protein>
<keyword evidence="3" id="KW-0808">Transferase</keyword>
<gene>
    <name evidence="5" type="ORF">DLM65_01295</name>
</gene>
<evidence type="ECO:0000256" key="1">
    <source>
        <dbReference type="ARBA" id="ARBA00022737"/>
    </source>
</evidence>
<organism evidence="5 6">
    <name type="scientific">Candidatus Aeolococcus gillhamiae</name>
    <dbReference type="NCBI Taxonomy" id="3127015"/>
    <lineage>
        <taxon>Bacteria</taxon>
        <taxon>Bacillati</taxon>
        <taxon>Candidatus Dormiibacterota</taxon>
        <taxon>Candidatus Dormibacteria</taxon>
        <taxon>Candidatus Aeolococcales</taxon>
        <taxon>Candidatus Aeolococcaceae</taxon>
        <taxon>Candidatus Aeolococcus</taxon>
    </lineage>
</organism>